<dbReference type="Gene3D" id="3.40.50.720">
    <property type="entry name" value="NAD(P)-binding Rossmann-like Domain"/>
    <property type="match status" value="1"/>
</dbReference>
<evidence type="ECO:0000313" key="2">
    <source>
        <dbReference type="EMBL" id="MFM9608745.1"/>
    </source>
</evidence>
<dbReference type="Pfam" id="PF13460">
    <property type="entry name" value="NAD_binding_10"/>
    <property type="match status" value="1"/>
</dbReference>
<accession>A0ABW9HP61</accession>
<sequence length="271" mass="29343">MILVTGATGNIGRALLKELRGMRVRGLTRDAARAGFPGAVEGDLAHPESLKYALDGVRSLFLLQGLGPEEDILGQAKKVGVEHVVLVSSITVETHPHLPAAKRNRAVEEALRGSGMEWTVLRPTQFASNTLWWAQAIREHGEVRAPYADTGLPTIHPADIAAVAHRALTTRAHRNRTYALTGPAQVTVREQVETLAATLGRDLTLTELTRAEAHDDMTAYLDPETADAVLDLTGGDVNDGLLRVRTTVPEITGAPGRTYRQWAAENTDAFR</sequence>
<protein>
    <submittedName>
        <fullName evidence="2">SDR family oxidoreductase</fullName>
    </submittedName>
</protein>
<dbReference type="InterPro" id="IPR016040">
    <property type="entry name" value="NAD(P)-bd_dom"/>
</dbReference>
<dbReference type="PANTHER" id="PTHR43162:SF1">
    <property type="entry name" value="PRESTALK A DIFFERENTIATION PROTEIN A"/>
    <property type="match status" value="1"/>
</dbReference>
<dbReference type="PANTHER" id="PTHR43162">
    <property type="match status" value="1"/>
</dbReference>
<organism evidence="2 3">
    <name type="scientific">Streptomyces niveiscabiei</name>
    <dbReference type="NCBI Taxonomy" id="164115"/>
    <lineage>
        <taxon>Bacteria</taxon>
        <taxon>Bacillati</taxon>
        <taxon>Actinomycetota</taxon>
        <taxon>Actinomycetes</taxon>
        <taxon>Kitasatosporales</taxon>
        <taxon>Streptomycetaceae</taxon>
        <taxon>Streptomyces</taxon>
    </lineage>
</organism>
<dbReference type="EMBL" id="JBJVNI010000004">
    <property type="protein sequence ID" value="MFM9608745.1"/>
    <property type="molecule type" value="Genomic_DNA"/>
</dbReference>
<dbReference type="Proteomes" id="UP001631957">
    <property type="component" value="Unassembled WGS sequence"/>
</dbReference>
<dbReference type="RefSeq" id="WP_409120871.1">
    <property type="nucleotide sequence ID" value="NZ_JBJVNI010000004.1"/>
</dbReference>
<evidence type="ECO:0000259" key="1">
    <source>
        <dbReference type="Pfam" id="PF13460"/>
    </source>
</evidence>
<gene>
    <name evidence="2" type="ORF">ACKI18_08480</name>
</gene>
<name>A0ABW9HP61_9ACTN</name>
<proteinExistence type="predicted"/>
<evidence type="ECO:0000313" key="3">
    <source>
        <dbReference type="Proteomes" id="UP001631957"/>
    </source>
</evidence>
<reference evidence="2 3" key="1">
    <citation type="submission" date="2024-12" db="EMBL/GenBank/DDBJ databases">
        <title>Forecasting of Potato common scab and diversities of Pathogenic streptomyces spp. in china.</title>
        <authorList>
            <person name="Handique U."/>
            <person name="Wu J."/>
        </authorList>
    </citation>
    <scope>NUCLEOTIDE SEQUENCE [LARGE SCALE GENOMIC DNA]</scope>
    <source>
        <strain evidence="2 3">ZRIMU1530</strain>
    </source>
</reference>
<dbReference type="InterPro" id="IPR051604">
    <property type="entry name" value="Ergot_Alk_Oxidoreductase"/>
</dbReference>
<dbReference type="InterPro" id="IPR036291">
    <property type="entry name" value="NAD(P)-bd_dom_sf"/>
</dbReference>
<dbReference type="SUPFAM" id="SSF51735">
    <property type="entry name" value="NAD(P)-binding Rossmann-fold domains"/>
    <property type="match status" value="1"/>
</dbReference>
<comment type="caution">
    <text evidence="2">The sequence shown here is derived from an EMBL/GenBank/DDBJ whole genome shotgun (WGS) entry which is preliminary data.</text>
</comment>
<feature type="domain" description="NAD(P)-binding" evidence="1">
    <location>
        <begin position="6"/>
        <end position="169"/>
    </location>
</feature>
<dbReference type="Gene3D" id="3.90.25.10">
    <property type="entry name" value="UDP-galactose 4-epimerase, domain 1"/>
    <property type="match status" value="1"/>
</dbReference>
<keyword evidence="3" id="KW-1185">Reference proteome</keyword>